<dbReference type="InterPro" id="IPR005123">
    <property type="entry name" value="Oxoglu/Fe-dep_dioxygenase_dom"/>
</dbReference>
<dbReference type="EC" id="1.14.11.-" evidence="8"/>
<dbReference type="Proteomes" id="UP001259803">
    <property type="component" value="Unassembled WGS sequence"/>
</dbReference>
<dbReference type="Pfam" id="PF13640">
    <property type="entry name" value="2OG-FeII_Oxy_3"/>
    <property type="match status" value="1"/>
</dbReference>
<organism evidence="8 9">
    <name type="scientific">Croceicoccus esteveae</name>
    <dbReference type="NCBI Taxonomy" id="3075597"/>
    <lineage>
        <taxon>Bacteria</taxon>
        <taxon>Pseudomonadati</taxon>
        <taxon>Pseudomonadota</taxon>
        <taxon>Alphaproteobacteria</taxon>
        <taxon>Sphingomonadales</taxon>
        <taxon>Erythrobacteraceae</taxon>
        <taxon>Croceicoccus</taxon>
    </lineage>
</organism>
<proteinExistence type="predicted"/>
<keyword evidence="4" id="KW-0223">Dioxygenase</keyword>
<evidence type="ECO:0000256" key="4">
    <source>
        <dbReference type="ARBA" id="ARBA00022964"/>
    </source>
</evidence>
<dbReference type="PANTHER" id="PTHR10869:SF246">
    <property type="entry name" value="TRANSMEMBRANE PROLYL 4-HYDROXYLASE"/>
    <property type="match status" value="1"/>
</dbReference>
<dbReference type="InterPro" id="IPR044862">
    <property type="entry name" value="Pro_4_hyd_alph_FE2OG_OXY"/>
</dbReference>
<keyword evidence="3" id="KW-0847">Vitamin C</keyword>
<keyword evidence="5 8" id="KW-0560">Oxidoreductase</keyword>
<evidence type="ECO:0000313" key="8">
    <source>
        <dbReference type="EMBL" id="MDT0574722.1"/>
    </source>
</evidence>
<accession>A0ABU2ZDP3</accession>
<evidence type="ECO:0000256" key="1">
    <source>
        <dbReference type="ARBA" id="ARBA00001961"/>
    </source>
</evidence>
<comment type="caution">
    <text evidence="8">The sequence shown here is derived from an EMBL/GenBank/DDBJ whole genome shotgun (WGS) entry which is preliminary data.</text>
</comment>
<dbReference type="InterPro" id="IPR045054">
    <property type="entry name" value="P4HA-like"/>
</dbReference>
<protein>
    <submittedName>
        <fullName evidence="8">2OG-Fe(II) oxygenase</fullName>
        <ecNumber evidence="8">1.14.11.-</ecNumber>
    </submittedName>
</protein>
<evidence type="ECO:0000259" key="7">
    <source>
        <dbReference type="PROSITE" id="PS51471"/>
    </source>
</evidence>
<evidence type="ECO:0000256" key="2">
    <source>
        <dbReference type="ARBA" id="ARBA00022723"/>
    </source>
</evidence>
<evidence type="ECO:0000313" key="9">
    <source>
        <dbReference type="Proteomes" id="UP001259803"/>
    </source>
</evidence>
<reference evidence="8 9" key="1">
    <citation type="submission" date="2023-09" db="EMBL/GenBank/DDBJ databases">
        <authorList>
            <person name="Rey-Velasco X."/>
        </authorList>
    </citation>
    <scope>NUCLEOTIDE SEQUENCE [LARGE SCALE GENOMIC DNA]</scope>
    <source>
        <strain evidence="8 9">F390</strain>
    </source>
</reference>
<evidence type="ECO:0000256" key="3">
    <source>
        <dbReference type="ARBA" id="ARBA00022896"/>
    </source>
</evidence>
<dbReference type="Gene3D" id="2.60.120.620">
    <property type="entry name" value="q2cbj1_9rhob like domain"/>
    <property type="match status" value="1"/>
</dbReference>
<name>A0ABU2ZDP3_9SPHN</name>
<keyword evidence="6" id="KW-0408">Iron</keyword>
<dbReference type="GO" id="GO:0016491">
    <property type="term" value="F:oxidoreductase activity"/>
    <property type="evidence" value="ECO:0007669"/>
    <property type="project" value="UniProtKB-KW"/>
</dbReference>
<keyword evidence="9" id="KW-1185">Reference proteome</keyword>
<dbReference type="InterPro" id="IPR006620">
    <property type="entry name" value="Pro_4_hyd_alph"/>
</dbReference>
<gene>
    <name evidence="8" type="ORF">RM533_00830</name>
</gene>
<dbReference type="EMBL" id="JAVRHS010000001">
    <property type="protein sequence ID" value="MDT0574722.1"/>
    <property type="molecule type" value="Genomic_DNA"/>
</dbReference>
<comment type="cofactor">
    <cofactor evidence="1">
        <name>L-ascorbate</name>
        <dbReference type="ChEBI" id="CHEBI:38290"/>
    </cofactor>
</comment>
<evidence type="ECO:0000256" key="6">
    <source>
        <dbReference type="ARBA" id="ARBA00023004"/>
    </source>
</evidence>
<dbReference type="RefSeq" id="WP_311339286.1">
    <property type="nucleotide sequence ID" value="NZ_JAVRHS010000001.1"/>
</dbReference>
<evidence type="ECO:0000256" key="5">
    <source>
        <dbReference type="ARBA" id="ARBA00023002"/>
    </source>
</evidence>
<dbReference type="PROSITE" id="PS51471">
    <property type="entry name" value="FE2OG_OXY"/>
    <property type="match status" value="1"/>
</dbReference>
<keyword evidence="2" id="KW-0479">Metal-binding</keyword>
<dbReference type="PANTHER" id="PTHR10869">
    <property type="entry name" value="PROLYL 4-HYDROXYLASE ALPHA SUBUNIT"/>
    <property type="match status" value="1"/>
</dbReference>
<sequence length="224" mass="25472">MARLSRIDMENQQEIAAMNRHVLTRLRGDASVQQLVNEELQLFGIAEFFSIEECDRLRTFIDKVARPSPVFNVDFGRAARTSYSGDMNTDDPFIRMLHRRMDDLLGVDGSFGETLQGQRYEPGQEFKAHHDWFDVNEDYWQGEVAAGGQRAWTLMVYLNEVEDGGATHFPRANISIPPQTGTLVAWNNALDDGSPNAATLHAGTPVNAGVKYVVTRWYRSRKWY</sequence>
<feature type="domain" description="Fe2OG dioxygenase" evidence="7">
    <location>
        <begin position="111"/>
        <end position="220"/>
    </location>
</feature>
<dbReference type="SMART" id="SM00702">
    <property type="entry name" value="P4Hc"/>
    <property type="match status" value="1"/>
</dbReference>